<dbReference type="Proteomes" id="UP000622475">
    <property type="component" value="Unassembled WGS sequence"/>
</dbReference>
<proteinExistence type="predicted"/>
<feature type="transmembrane region" description="Helical" evidence="1">
    <location>
        <begin position="91"/>
        <end position="111"/>
    </location>
</feature>
<dbReference type="AlphaFoldDB" id="A0A929L0F5"/>
<keyword evidence="1" id="KW-1133">Transmembrane helix</keyword>
<evidence type="ECO:0000313" key="2">
    <source>
        <dbReference type="EMBL" id="MBE9662219.1"/>
    </source>
</evidence>
<evidence type="ECO:0000256" key="1">
    <source>
        <dbReference type="SAM" id="Phobius"/>
    </source>
</evidence>
<dbReference type="RefSeq" id="WP_194111401.1">
    <property type="nucleotide sequence ID" value="NZ_JADFFL010000003.1"/>
</dbReference>
<accession>A0A929L0F5</accession>
<feature type="transmembrane region" description="Helical" evidence="1">
    <location>
        <begin position="12"/>
        <end position="39"/>
    </location>
</feature>
<keyword evidence="1" id="KW-0812">Transmembrane</keyword>
<dbReference type="EMBL" id="JADFFL010000003">
    <property type="protein sequence ID" value="MBE9662219.1"/>
    <property type="molecule type" value="Genomic_DNA"/>
</dbReference>
<sequence length="126" mass="14237">MYPELKYVLKVWLTALLFPPVLVTTFWIVATLLAMVGFIQPAKFLDGSDLLSLMGFVVAIAGVLSFPSACILWFIVYLMRKYYELAETRTKLILSLAGICLSVLPFMPILGPEWFGDMIFFVLIYA</sequence>
<reference evidence="2" key="1">
    <citation type="submission" date="2020-10" db="EMBL/GenBank/DDBJ databases">
        <title>Mucilaginibacter mali sp. nov., isolated from rhizosphere soil of apple orchard.</title>
        <authorList>
            <person name="Lee J.-S."/>
            <person name="Kim H.S."/>
            <person name="Kim J.-S."/>
        </authorList>
    </citation>
    <scope>NUCLEOTIDE SEQUENCE</scope>
    <source>
        <strain evidence="2">KCTC 22746</strain>
    </source>
</reference>
<protein>
    <recommendedName>
        <fullName evidence="4">Yip1 domain-containing protein</fullName>
    </recommendedName>
</protein>
<name>A0A929L0F5_9SPHI</name>
<gene>
    <name evidence="2" type="ORF">IRJ16_10020</name>
</gene>
<comment type="caution">
    <text evidence="2">The sequence shown here is derived from an EMBL/GenBank/DDBJ whole genome shotgun (WGS) entry which is preliminary data.</text>
</comment>
<evidence type="ECO:0000313" key="3">
    <source>
        <dbReference type="Proteomes" id="UP000622475"/>
    </source>
</evidence>
<keyword evidence="1" id="KW-0472">Membrane</keyword>
<evidence type="ECO:0008006" key="4">
    <source>
        <dbReference type="Google" id="ProtNLM"/>
    </source>
</evidence>
<organism evidence="2 3">
    <name type="scientific">Mucilaginibacter myungsuensis</name>
    <dbReference type="NCBI Taxonomy" id="649104"/>
    <lineage>
        <taxon>Bacteria</taxon>
        <taxon>Pseudomonadati</taxon>
        <taxon>Bacteroidota</taxon>
        <taxon>Sphingobacteriia</taxon>
        <taxon>Sphingobacteriales</taxon>
        <taxon>Sphingobacteriaceae</taxon>
        <taxon>Mucilaginibacter</taxon>
    </lineage>
</organism>
<feature type="transmembrane region" description="Helical" evidence="1">
    <location>
        <begin position="51"/>
        <end position="79"/>
    </location>
</feature>
<keyword evidence="3" id="KW-1185">Reference proteome</keyword>